<dbReference type="EMBL" id="CAUYUJ010000447">
    <property type="protein sequence ID" value="CAK0790560.1"/>
    <property type="molecule type" value="Genomic_DNA"/>
</dbReference>
<name>A0ABN9PET5_9DINO</name>
<keyword evidence="3" id="KW-1185">Reference proteome</keyword>
<accession>A0ABN9PET5</accession>
<sequence length="253" mass="27569">ALIGAAVPSLLVLGVLLLLAGNTDRAKGASALDQTQVLPTRTYEDMEDCSEALIHQACLDFLESYKNTISAEILASVARGTDGSSAKILAMVDEFRKESQLDATNKNIKEAQGRLDERDDQLAAPRAEMAEFRHLLAVAEQKPRPAPLVHNGFERDIDPAQVVAFAQRHTTLEAVKSSLSPWAAYPGLEEPDCEFKALGNLPAERFAIQFAVRRLRMTLTETPPSSKIFMDRGRGALSVGRGRVARVEAFPGE</sequence>
<keyword evidence="1" id="KW-0732">Signal</keyword>
<feature type="non-terminal residue" evidence="2">
    <location>
        <position position="253"/>
    </location>
</feature>
<evidence type="ECO:0000256" key="1">
    <source>
        <dbReference type="SAM" id="SignalP"/>
    </source>
</evidence>
<gene>
    <name evidence="2" type="ORF">PCOR1329_LOCUS1817</name>
</gene>
<feature type="non-terminal residue" evidence="2">
    <location>
        <position position="1"/>
    </location>
</feature>
<feature type="signal peptide" evidence="1">
    <location>
        <begin position="1"/>
        <end position="28"/>
    </location>
</feature>
<reference evidence="2" key="1">
    <citation type="submission" date="2023-10" db="EMBL/GenBank/DDBJ databases">
        <authorList>
            <person name="Chen Y."/>
            <person name="Shah S."/>
            <person name="Dougan E. K."/>
            <person name="Thang M."/>
            <person name="Chan C."/>
        </authorList>
    </citation>
    <scope>NUCLEOTIDE SEQUENCE [LARGE SCALE GENOMIC DNA]</scope>
</reference>
<feature type="chain" id="PRO_5046375832" evidence="1">
    <location>
        <begin position="29"/>
        <end position="253"/>
    </location>
</feature>
<protein>
    <submittedName>
        <fullName evidence="2">Uncharacterized protein</fullName>
    </submittedName>
</protein>
<proteinExistence type="predicted"/>
<evidence type="ECO:0000313" key="2">
    <source>
        <dbReference type="EMBL" id="CAK0790560.1"/>
    </source>
</evidence>
<evidence type="ECO:0000313" key="3">
    <source>
        <dbReference type="Proteomes" id="UP001189429"/>
    </source>
</evidence>
<comment type="caution">
    <text evidence="2">The sequence shown here is derived from an EMBL/GenBank/DDBJ whole genome shotgun (WGS) entry which is preliminary data.</text>
</comment>
<dbReference type="Proteomes" id="UP001189429">
    <property type="component" value="Unassembled WGS sequence"/>
</dbReference>
<organism evidence="2 3">
    <name type="scientific">Prorocentrum cordatum</name>
    <dbReference type="NCBI Taxonomy" id="2364126"/>
    <lineage>
        <taxon>Eukaryota</taxon>
        <taxon>Sar</taxon>
        <taxon>Alveolata</taxon>
        <taxon>Dinophyceae</taxon>
        <taxon>Prorocentrales</taxon>
        <taxon>Prorocentraceae</taxon>
        <taxon>Prorocentrum</taxon>
    </lineage>
</organism>